<dbReference type="SUPFAM" id="SSF52540">
    <property type="entry name" value="P-loop containing nucleoside triphosphate hydrolases"/>
    <property type="match status" value="1"/>
</dbReference>
<dbReference type="InterPro" id="IPR012547">
    <property type="entry name" value="PDDEXK_9"/>
</dbReference>
<dbReference type="Proteomes" id="UP000219563">
    <property type="component" value="Unassembled WGS sequence"/>
</dbReference>
<dbReference type="InterPro" id="IPR018631">
    <property type="entry name" value="AAA-ATPase-like_dom"/>
</dbReference>
<evidence type="ECO:0000313" key="3">
    <source>
        <dbReference type="Proteomes" id="UP000219563"/>
    </source>
</evidence>
<dbReference type="PANTHER" id="PTHR34825:SF1">
    <property type="entry name" value="AAA-ATPASE-LIKE DOMAIN-CONTAINING PROTEIN"/>
    <property type="match status" value="1"/>
</dbReference>
<dbReference type="PANTHER" id="PTHR34825">
    <property type="entry name" value="CONSERVED PROTEIN, WITH A WEAK D-GALACTARATE DEHYDRATASE/ALTRONATE HYDROLASE DOMAIN"/>
    <property type="match status" value="1"/>
</dbReference>
<dbReference type="InterPro" id="IPR027417">
    <property type="entry name" value="P-loop_NTPase"/>
</dbReference>
<proteinExistence type="predicted"/>
<gene>
    <name evidence="2" type="ORF">SAMN02910411_1992</name>
</gene>
<feature type="domain" description="AAA-ATPase-like" evidence="1">
    <location>
        <begin position="5"/>
        <end position="205"/>
    </location>
</feature>
<dbReference type="EMBL" id="OBMR01000006">
    <property type="protein sequence ID" value="SOC04013.1"/>
    <property type="molecule type" value="Genomic_DNA"/>
</dbReference>
<reference evidence="2 3" key="1">
    <citation type="submission" date="2017-08" db="EMBL/GenBank/DDBJ databases">
        <authorList>
            <person name="de Groot N.N."/>
        </authorList>
    </citation>
    <scope>NUCLEOTIDE SEQUENCE [LARGE SCALE GENOMIC DNA]</scope>
    <source>
        <strain evidence="2 3">DSM 9787</strain>
    </source>
</reference>
<name>A0A285S8V1_9FIRM</name>
<dbReference type="AlphaFoldDB" id="A0A285S8V1"/>
<dbReference type="RefSeq" id="WP_097076347.1">
    <property type="nucleotide sequence ID" value="NZ_OBMR01000006.1"/>
</dbReference>
<protein>
    <submittedName>
        <fullName evidence="2">PD-(D/E)XK nuclease superfamily protein</fullName>
    </submittedName>
</protein>
<accession>A0A285S8V1</accession>
<dbReference type="Pfam" id="PF08011">
    <property type="entry name" value="PDDEXK_9"/>
    <property type="match status" value="1"/>
</dbReference>
<sequence length="522" mass="60946">MRKLPIGIQGFEKLITEDFVYVDKTDYIYQLVHNNVPYFLSRPRRFGKSLLLSTLKAYWEGKKELFSGLKIEQLEAKNPDAWKKYPVFYFDFNGANYQVKGGLEDSLNAHLKRWEKEYGNEDEEASLPERFQNLLINVYEKEKIRSVVLIDEYDKPLLDVVDNDELQNHNKEVFKAFFSTLKSCDEYIHFIFITGVSKFHKVSIFSDLNQLNDISLSQDFSGICGITKEEIEEYFYEEVKQLSERQELTVEDCMDILKKQYDGYHFHPEGVGVYNPFSLLKSFFDKDFGAYWFETGTPTFLVNKLVASNFEYSKLTNHKLYASESVLKDYSGDNLDAVPLLYQTGYLTIVDYDRKAREYTLAFPNDEVKNGFLESLLPEYVTDIGAGSNKDIFTLRRYVEDGDLEQIKNVLIALFASIPYTKESDPFEYYFQSVIYIVFTLLGKFTVCEMHTFSGRIDCKVETSKYIYLFEFKRDESAEDAIAQINSKEYALPFKADKRKLYKIGVSFDSKTRKLAGWQVEE</sequence>
<evidence type="ECO:0000259" key="1">
    <source>
        <dbReference type="Pfam" id="PF09820"/>
    </source>
</evidence>
<dbReference type="Pfam" id="PF09820">
    <property type="entry name" value="AAA-ATPase_like"/>
    <property type="match status" value="1"/>
</dbReference>
<evidence type="ECO:0000313" key="2">
    <source>
        <dbReference type="EMBL" id="SOC04013.1"/>
    </source>
</evidence>
<organism evidence="2 3">
    <name type="scientific">Pseudobutyrivibrio ruminis DSM 9787</name>
    <dbReference type="NCBI Taxonomy" id="1123011"/>
    <lineage>
        <taxon>Bacteria</taxon>
        <taxon>Bacillati</taxon>
        <taxon>Bacillota</taxon>
        <taxon>Clostridia</taxon>
        <taxon>Lachnospirales</taxon>
        <taxon>Lachnospiraceae</taxon>
        <taxon>Pseudobutyrivibrio</taxon>
    </lineage>
</organism>